<feature type="domain" description="DprA winged helix" evidence="3">
    <location>
        <begin position="302"/>
        <end position="354"/>
    </location>
</feature>
<accession>A0A0G0NFB1</accession>
<dbReference type="SUPFAM" id="SSF46785">
    <property type="entry name" value="Winged helix' DNA-binding domain"/>
    <property type="match status" value="1"/>
</dbReference>
<dbReference type="Gene3D" id="3.40.50.450">
    <property type="match status" value="1"/>
</dbReference>
<sequence>MKNLAYLLALHSIDGLGPIRLTRILNHFEDPKFGWGASLNELRELGLPKNALEALGEKRKTLDPEKYLEQILSSGIKILTIFDENYPKSLKTIYDPPIIIFYKGEILPQDTKAIGVVGTRKVTGYGRVATENLVDGLIYADFTIVSGLARGVDTVAHSQALKSGGRTIAVLGGGISKIFPPENTSLALKILENGAVLSEYHPDSPHLPGNFPARNRIIAGLSLGVLVTEAAQDSGSLITARLALEQGREVFAVPGPITSTVSEGTADLIKEGARVVTKVEDILEELGIEQYQITNDKLQMTNLSEMENQILKCLENETMHIDEICRQLKKPASEVSAHLIKMEIQGFIKNLGGGNYTN</sequence>
<dbReference type="EMBL" id="LBUZ01000004">
    <property type="protein sequence ID" value="KKQ75786.1"/>
    <property type="molecule type" value="Genomic_DNA"/>
</dbReference>
<dbReference type="AlphaFoldDB" id="A0A0G0NFB1"/>
<dbReference type="SUPFAM" id="SSF102405">
    <property type="entry name" value="MCP/YpsA-like"/>
    <property type="match status" value="1"/>
</dbReference>
<evidence type="ECO:0000313" key="5">
    <source>
        <dbReference type="Proteomes" id="UP000034181"/>
    </source>
</evidence>
<dbReference type="InterPro" id="IPR036390">
    <property type="entry name" value="WH_DNA-bd_sf"/>
</dbReference>
<dbReference type="InterPro" id="IPR036388">
    <property type="entry name" value="WH-like_DNA-bd_sf"/>
</dbReference>
<gene>
    <name evidence="4" type="ORF">US96_C0004G0009</name>
</gene>
<dbReference type="Gene3D" id="1.10.10.10">
    <property type="entry name" value="Winged helix-like DNA-binding domain superfamily/Winged helix DNA-binding domain"/>
    <property type="match status" value="1"/>
</dbReference>
<dbReference type="GO" id="GO:0009294">
    <property type="term" value="P:DNA-mediated transformation"/>
    <property type="evidence" value="ECO:0007669"/>
    <property type="project" value="InterPro"/>
</dbReference>
<dbReference type="InterPro" id="IPR003488">
    <property type="entry name" value="DprA"/>
</dbReference>
<dbReference type="InterPro" id="IPR057666">
    <property type="entry name" value="DrpA_SLOG"/>
</dbReference>
<dbReference type="Proteomes" id="UP000034181">
    <property type="component" value="Unassembled WGS sequence"/>
</dbReference>
<dbReference type="InterPro" id="IPR041614">
    <property type="entry name" value="DprA_WH"/>
</dbReference>
<reference evidence="4 5" key="1">
    <citation type="journal article" date="2015" name="Nature">
        <title>rRNA introns, odd ribosomes, and small enigmatic genomes across a large radiation of phyla.</title>
        <authorList>
            <person name="Brown C.T."/>
            <person name="Hug L.A."/>
            <person name="Thomas B.C."/>
            <person name="Sharon I."/>
            <person name="Castelle C.J."/>
            <person name="Singh A."/>
            <person name="Wilkins M.J."/>
            <person name="Williams K.H."/>
            <person name="Banfield J.F."/>
        </authorList>
    </citation>
    <scope>NUCLEOTIDE SEQUENCE [LARGE SCALE GENOMIC DNA]</scope>
</reference>
<feature type="domain" description="Smf/DprA SLOG" evidence="2">
    <location>
        <begin position="77"/>
        <end position="286"/>
    </location>
</feature>
<dbReference type="PATRIC" id="fig|1618569.3.peg.117"/>
<protein>
    <submittedName>
        <fullName evidence="4">Protecting protein DprA protein</fullName>
    </submittedName>
</protein>
<dbReference type="Pfam" id="PF02481">
    <property type="entry name" value="DNA_processg_A"/>
    <property type="match status" value="1"/>
</dbReference>
<proteinExistence type="inferred from homology"/>
<comment type="caution">
    <text evidence="4">The sequence shown here is derived from an EMBL/GenBank/DDBJ whole genome shotgun (WGS) entry which is preliminary data.</text>
</comment>
<name>A0A0G0NFB1_9BACT</name>
<dbReference type="PANTHER" id="PTHR43022:SF1">
    <property type="entry name" value="PROTEIN SMF"/>
    <property type="match status" value="1"/>
</dbReference>
<evidence type="ECO:0000256" key="1">
    <source>
        <dbReference type="ARBA" id="ARBA00006525"/>
    </source>
</evidence>
<evidence type="ECO:0000313" key="4">
    <source>
        <dbReference type="EMBL" id="KKQ75786.1"/>
    </source>
</evidence>
<comment type="similarity">
    <text evidence="1">Belongs to the DprA/Smf family.</text>
</comment>
<dbReference type="NCBIfam" id="TIGR00732">
    <property type="entry name" value="dprA"/>
    <property type="match status" value="1"/>
</dbReference>
<evidence type="ECO:0000259" key="3">
    <source>
        <dbReference type="Pfam" id="PF17782"/>
    </source>
</evidence>
<dbReference type="Pfam" id="PF17782">
    <property type="entry name" value="WHD_DprA"/>
    <property type="match status" value="1"/>
</dbReference>
<organism evidence="4 5">
    <name type="scientific">Candidatus Woesebacteria bacterium GW2011_GWB1_38_5b</name>
    <dbReference type="NCBI Taxonomy" id="1618569"/>
    <lineage>
        <taxon>Bacteria</taxon>
        <taxon>Candidatus Woeseibacteriota</taxon>
    </lineage>
</organism>
<dbReference type="PANTHER" id="PTHR43022">
    <property type="entry name" value="PROTEIN SMF"/>
    <property type="match status" value="1"/>
</dbReference>
<evidence type="ECO:0000259" key="2">
    <source>
        <dbReference type="Pfam" id="PF02481"/>
    </source>
</evidence>